<dbReference type="Proteomes" id="UP001187315">
    <property type="component" value="Unassembled WGS sequence"/>
</dbReference>
<comment type="caution">
    <text evidence="5">The sequence shown here is derived from an EMBL/GenBank/DDBJ whole genome shotgun (WGS) entry which is preliminary data.</text>
</comment>
<feature type="region of interest" description="Disordered" evidence="3">
    <location>
        <begin position="466"/>
        <end position="497"/>
    </location>
</feature>
<reference evidence="5" key="1">
    <citation type="submission" date="2023-08" db="EMBL/GenBank/DDBJ databases">
        <title>Pelteobagrus vachellii genome.</title>
        <authorList>
            <person name="Liu H."/>
        </authorList>
    </citation>
    <scope>NUCLEOTIDE SEQUENCE</scope>
    <source>
        <strain evidence="5">PRFRI_2022a</strain>
        <tissue evidence="5">Muscle</tissue>
    </source>
</reference>
<evidence type="ECO:0000256" key="1">
    <source>
        <dbReference type="ARBA" id="ARBA00023054"/>
    </source>
</evidence>
<feature type="compositionally biased region" description="Polar residues" evidence="3">
    <location>
        <begin position="328"/>
        <end position="364"/>
    </location>
</feature>
<feature type="region of interest" description="Disordered" evidence="3">
    <location>
        <begin position="298"/>
        <end position="413"/>
    </location>
</feature>
<evidence type="ECO:0000256" key="3">
    <source>
        <dbReference type="SAM" id="MobiDB-lite"/>
    </source>
</evidence>
<feature type="compositionally biased region" description="Polar residues" evidence="3">
    <location>
        <begin position="298"/>
        <end position="313"/>
    </location>
</feature>
<evidence type="ECO:0000313" key="6">
    <source>
        <dbReference type="Proteomes" id="UP001187315"/>
    </source>
</evidence>
<dbReference type="GO" id="GO:0005923">
    <property type="term" value="C:bicellular tight junction"/>
    <property type="evidence" value="ECO:0007669"/>
    <property type="project" value="TreeGrafter"/>
</dbReference>
<dbReference type="Pfam" id="PF01576">
    <property type="entry name" value="Myosin_tail_1"/>
    <property type="match status" value="1"/>
</dbReference>
<dbReference type="GO" id="GO:0150105">
    <property type="term" value="P:protein localization to cell-cell junction"/>
    <property type="evidence" value="ECO:0007669"/>
    <property type="project" value="TreeGrafter"/>
</dbReference>
<evidence type="ECO:0000313" key="5">
    <source>
        <dbReference type="EMBL" id="KAK2827570.1"/>
    </source>
</evidence>
<feature type="region of interest" description="Disordered" evidence="3">
    <location>
        <begin position="1020"/>
        <end position="1048"/>
    </location>
</feature>
<dbReference type="InterPro" id="IPR002928">
    <property type="entry name" value="Myosin_tail"/>
</dbReference>
<dbReference type="AlphaFoldDB" id="A0AA88M056"/>
<accession>A0AA88M056</accession>
<evidence type="ECO:0000256" key="2">
    <source>
        <dbReference type="SAM" id="Coils"/>
    </source>
</evidence>
<keyword evidence="6" id="KW-1185">Reference proteome</keyword>
<feature type="compositionally biased region" description="Polar residues" evidence="3">
    <location>
        <begin position="473"/>
        <end position="493"/>
    </location>
</feature>
<dbReference type="PANTHER" id="PTHR46349:SF2">
    <property type="entry name" value="CINGULIN-LIKE PROTEIN 1"/>
    <property type="match status" value="1"/>
</dbReference>
<dbReference type="GO" id="GO:0016459">
    <property type="term" value="C:myosin complex"/>
    <property type="evidence" value="ECO:0007669"/>
    <property type="project" value="InterPro"/>
</dbReference>
<gene>
    <name evidence="5" type="ORF">Q7C36_018496</name>
</gene>
<feature type="domain" description="Myosin tail" evidence="4">
    <location>
        <begin position="773"/>
        <end position="999"/>
    </location>
</feature>
<proteinExistence type="predicted"/>
<protein>
    <recommendedName>
        <fullName evidence="4">Myosin tail domain-containing protein</fullName>
    </recommendedName>
</protein>
<feature type="coiled-coil region" evidence="2">
    <location>
        <begin position="534"/>
        <end position="981"/>
    </location>
</feature>
<dbReference type="EMBL" id="JAVHJS010000019">
    <property type="protein sequence ID" value="KAK2827570.1"/>
    <property type="molecule type" value="Genomic_DNA"/>
</dbReference>
<name>A0AA88M056_TACVA</name>
<sequence length="1048" mass="120762">MVVKSLASFQWALQPHQLLDSDLTVVLQRQRKMMINQQYCYSIANVQLFSPHPPPPASLLHFTSLFICSFLAPLWNRHNEPEQVSPEKLSDSAGSLWSLITESHHRLIDLQKETEREISHVSQQLTSVRLQRKVLNCETAGSETLQSDSEHLQRSVTSEISICCSGHKCDLRQCFVGKVAHAEQLQFREQALIALLSMLGENIQRYREESTKLDHLTEKLSCGMPGKSQPDNKMETDNKDMLSSSNTAILSNGHVNVASNNLEDEKKNWRASMKASLMKATSLTRSGSVKNLIHKFSVSESSEQNAPNVSPLQQRKDGTGDAAECETPTVTVTSPSGESKNVSNGPNTHSHSGQFNQENGPTSLESEEEPLTPKATNSPKYQMFLGSGPIRNGTSGPGGPTDTSTSANGNLSKSNLSQWKSMESLSMKEWDSGPNKFGNADAPPRVFNSPYSTISLDYNPVGRMSEYKMPENRSPTTSEKNLYTMNRSPSPVNIINAPQGRFPAYATLGRRPMQQAPPSQYLLRNNLPSKRDYIEELTRQLEECQRRNQFLEAESIELEKERTQIRFEMRNLLVNNEDLLRMNSQLQAELKRMRDRIVELESDNNVMVERFKQIDVELKEAREVMVEANTQEYAFNFLQQSLKNRIKDAEETLEKQTQHVQELTEKLWLAERNLEEMEIEKETKGKKSVELKSTVDRLETELSEALQQASQSSTELSLQQKLRVDAQLRVEELEECVLEKDQELMRLQQIVSRLQGEVSDKLMDKERSLEDEIQLREKVQLQCKQAERTVEDIQMELNTVTQTRDDLSKQLKQTQENVIDLETDLEELKENEQRLISKHKRAVEQFEQMQVKLINEKDLNDKLECEKVILERQVRELRSEIEELQNNRVQEHVITKAETRAKELENMLRMEERGKVVLHNTISKLERKINELSEQVEEEHKIANEQKDLMTQRMRSLKRQLNEAEEEASRREAQFRYTQRELTEERESSARLQKQLLDMQLQMKRKESVMMRQTLDNLKLDLSDDEEEEQKQEVKTFQAKIEKDKTTQ</sequence>
<organism evidence="5 6">
    <name type="scientific">Tachysurus vachellii</name>
    <name type="common">Darkbarbel catfish</name>
    <name type="synonym">Pelteobagrus vachellii</name>
    <dbReference type="NCBI Taxonomy" id="175792"/>
    <lineage>
        <taxon>Eukaryota</taxon>
        <taxon>Metazoa</taxon>
        <taxon>Chordata</taxon>
        <taxon>Craniata</taxon>
        <taxon>Vertebrata</taxon>
        <taxon>Euteleostomi</taxon>
        <taxon>Actinopterygii</taxon>
        <taxon>Neopterygii</taxon>
        <taxon>Teleostei</taxon>
        <taxon>Ostariophysi</taxon>
        <taxon>Siluriformes</taxon>
        <taxon>Bagridae</taxon>
        <taxon>Tachysurus</taxon>
    </lineage>
</organism>
<dbReference type="PANTHER" id="PTHR46349">
    <property type="entry name" value="CINGULIN-LIKE PROTEIN 1-RELATED"/>
    <property type="match status" value="1"/>
</dbReference>
<keyword evidence="1 2" id="KW-0175">Coiled coil</keyword>
<evidence type="ECO:0000259" key="4">
    <source>
        <dbReference type="Pfam" id="PF01576"/>
    </source>
</evidence>